<protein>
    <submittedName>
        <fullName evidence="1">Uncharacterized protein</fullName>
    </submittedName>
</protein>
<keyword evidence="2" id="KW-1185">Reference proteome</keyword>
<gene>
    <name evidence="1" type="ORF">OFAG_02238</name>
</gene>
<comment type="caution">
    <text evidence="1">The sequence shown here is derived from an EMBL/GenBank/DDBJ whole genome shotgun (WGS) entry which is preliminary data.</text>
</comment>
<dbReference type="AlphaFoldDB" id="T5LUP3"/>
<accession>T5LUP3</accession>
<dbReference type="EMBL" id="ACDP02000021">
    <property type="protein sequence ID" value="EQM95213.1"/>
    <property type="molecule type" value="Genomic_DNA"/>
</dbReference>
<proteinExistence type="predicted"/>
<name>T5LUP3_9BURK</name>
<organism evidence="1 2">
    <name type="scientific">Oxalobacter paraformigenes</name>
    <dbReference type="NCBI Taxonomy" id="556268"/>
    <lineage>
        <taxon>Bacteria</taxon>
        <taxon>Pseudomonadati</taxon>
        <taxon>Pseudomonadota</taxon>
        <taxon>Betaproteobacteria</taxon>
        <taxon>Burkholderiales</taxon>
        <taxon>Oxalobacteraceae</taxon>
        <taxon>Oxalobacter</taxon>
    </lineage>
</organism>
<dbReference type="Proteomes" id="UP000003973">
    <property type="component" value="Unassembled WGS sequence"/>
</dbReference>
<evidence type="ECO:0000313" key="1">
    <source>
        <dbReference type="EMBL" id="EQM95213.1"/>
    </source>
</evidence>
<reference evidence="1" key="1">
    <citation type="submission" date="2011-10" db="EMBL/GenBank/DDBJ databases">
        <title>The Genome Sequence of Oxalobacter formigenes HOxBLS.</title>
        <authorList>
            <consortium name="The Broad Institute Genome Sequencing Platform"/>
            <person name="Earl A."/>
            <person name="Ward D."/>
            <person name="Feldgarden M."/>
            <person name="Gevers D."/>
            <person name="Allison M.J."/>
            <person name="Humphrey S."/>
            <person name="Young S.K."/>
            <person name="Zeng Q."/>
            <person name="Gargeya S."/>
            <person name="Fitzgerald M."/>
            <person name="Haas B."/>
            <person name="Abouelleil A."/>
            <person name="Alvarado L."/>
            <person name="Arachchi H.M."/>
            <person name="Berlin A."/>
            <person name="Brown A."/>
            <person name="Chapman S.B."/>
            <person name="Chen Z."/>
            <person name="Dunbar C."/>
            <person name="Freedman E."/>
            <person name="Gearin G."/>
            <person name="Goldberg J."/>
            <person name="Griggs A."/>
            <person name="Gujja S."/>
            <person name="Heiman D."/>
            <person name="Howarth C."/>
            <person name="Larson L."/>
            <person name="Lui A."/>
            <person name="MacDonald P.J.P."/>
            <person name="Montmayeur A."/>
            <person name="Murphy C."/>
            <person name="Neiman D."/>
            <person name="Pearson M."/>
            <person name="Priest M."/>
            <person name="Roberts A."/>
            <person name="Saif S."/>
            <person name="Shea T."/>
            <person name="Shenoy N."/>
            <person name="Sisk P."/>
            <person name="Stolte C."/>
            <person name="Sykes S."/>
            <person name="Wortman J."/>
            <person name="Nusbaum C."/>
            <person name="Birren B."/>
        </authorList>
    </citation>
    <scope>NUCLEOTIDE SEQUENCE [LARGE SCALE GENOMIC DNA]</scope>
    <source>
        <strain evidence="1">HOxBLS</strain>
    </source>
</reference>
<sequence>MKKNKPANGPVCENCGETMARDSAAAAVPVCQQSFQFCARCETERSANLALMNMTWGSAS</sequence>
<dbReference type="HOGENOM" id="CLU_2937201_0_0_4"/>
<evidence type="ECO:0000313" key="2">
    <source>
        <dbReference type="Proteomes" id="UP000003973"/>
    </source>
</evidence>